<reference evidence="17 18" key="1">
    <citation type="journal article" date="2019" name="Int. J. Syst. Evol. Microbiol.">
        <title>The Global Catalogue of Microorganisms (GCM) 10K type strain sequencing project: providing services to taxonomists for standard genome sequencing and annotation.</title>
        <authorList>
            <consortium name="The Broad Institute Genomics Platform"/>
            <consortium name="The Broad Institute Genome Sequencing Center for Infectious Disease"/>
            <person name="Wu L."/>
            <person name="Ma J."/>
        </authorList>
    </citation>
    <scope>NUCLEOTIDE SEQUENCE [LARGE SCALE GENOMIC DNA]</scope>
    <source>
        <strain evidence="17 18">JCM 1405</strain>
    </source>
</reference>
<feature type="domain" description="Mur ligase central" evidence="16">
    <location>
        <begin position="109"/>
        <end position="305"/>
    </location>
</feature>
<comment type="PTM">
    <text evidence="12">Carboxylation is probably crucial for Mg(2+) binding and, consequently, for the gamma-phosphate positioning of ATP.</text>
</comment>
<comment type="pathway">
    <text evidence="1 12 13">Cell wall biogenesis; peptidoglycan biosynthesis.</text>
</comment>
<feature type="domain" description="Mur ligase C-terminal" evidence="15">
    <location>
        <begin position="328"/>
        <end position="455"/>
    </location>
</feature>
<comment type="function">
    <text evidence="12">Catalyzes the addition of meso-diaminopimelic acid to the nucleotide precursor UDP-N-acetylmuramoyl-L-alanyl-D-glutamate (UMAG) in the biosynthesis of bacterial cell-wall peptidoglycan.</text>
</comment>
<dbReference type="InterPro" id="IPR035911">
    <property type="entry name" value="MurE/MurF_N"/>
</dbReference>
<evidence type="ECO:0000256" key="6">
    <source>
        <dbReference type="ARBA" id="ARBA00022741"/>
    </source>
</evidence>
<name>A0ABN1IYU0_9CLOT</name>
<feature type="short sequence motif" description="Meso-diaminopimelate recognition motif" evidence="12">
    <location>
        <begin position="403"/>
        <end position="406"/>
    </location>
</feature>
<evidence type="ECO:0000256" key="7">
    <source>
        <dbReference type="ARBA" id="ARBA00022840"/>
    </source>
</evidence>
<comment type="subcellular location">
    <subcellularLocation>
        <location evidence="12 13">Cytoplasm</location>
    </subcellularLocation>
</comment>
<keyword evidence="18" id="KW-1185">Reference proteome</keyword>
<protein>
    <recommendedName>
        <fullName evidence="12">UDP-N-acetylmuramoyl-L-alanyl-D-glutamate--2,6-diaminopimelate ligase</fullName>
        <ecNumber evidence="12">6.3.2.13</ecNumber>
    </recommendedName>
    <alternativeName>
        <fullName evidence="12">Meso-A2pm-adding enzyme</fullName>
    </alternativeName>
    <alternativeName>
        <fullName evidence="12">Meso-diaminopimelate-adding enzyme</fullName>
    </alternativeName>
    <alternativeName>
        <fullName evidence="12">UDP-MurNAc-L-Ala-D-Glu:meso-diaminopimelate ligase</fullName>
    </alternativeName>
    <alternativeName>
        <fullName evidence="12">UDP-MurNAc-tripeptide synthetase</fullName>
    </alternativeName>
    <alternativeName>
        <fullName evidence="12">UDP-N-acetylmuramyl-tripeptide synthetase</fullName>
    </alternativeName>
</protein>
<gene>
    <name evidence="12" type="primary">murE</name>
    <name evidence="17" type="ORF">GCM10008905_17250</name>
</gene>
<organism evidence="17 18">
    <name type="scientific">Clostridium malenominatum</name>
    <dbReference type="NCBI Taxonomy" id="1539"/>
    <lineage>
        <taxon>Bacteria</taxon>
        <taxon>Bacillati</taxon>
        <taxon>Bacillota</taxon>
        <taxon>Clostridia</taxon>
        <taxon>Eubacteriales</taxon>
        <taxon>Clostridiaceae</taxon>
        <taxon>Clostridium</taxon>
    </lineage>
</organism>
<feature type="binding site" evidence="12">
    <location>
        <position position="180"/>
    </location>
    <ligand>
        <name>UDP-N-acetyl-alpha-D-muramoyl-L-alanyl-D-glutamate</name>
        <dbReference type="ChEBI" id="CHEBI:83900"/>
    </ligand>
</feature>
<feature type="binding site" evidence="12">
    <location>
        <position position="453"/>
    </location>
    <ligand>
        <name>meso-2,6-diaminopimelate</name>
        <dbReference type="ChEBI" id="CHEBI:57791"/>
    </ligand>
</feature>
<evidence type="ECO:0000256" key="11">
    <source>
        <dbReference type="ARBA" id="ARBA00023316"/>
    </source>
</evidence>
<keyword evidence="4 12" id="KW-0436">Ligase</keyword>
<keyword evidence="7 12" id="KW-0067">ATP-binding</keyword>
<evidence type="ECO:0000256" key="2">
    <source>
        <dbReference type="ARBA" id="ARBA00005898"/>
    </source>
</evidence>
<evidence type="ECO:0000256" key="12">
    <source>
        <dbReference type="HAMAP-Rule" id="MF_00208"/>
    </source>
</evidence>
<keyword evidence="11 12" id="KW-0961">Cell wall biogenesis/degradation</keyword>
<evidence type="ECO:0000256" key="8">
    <source>
        <dbReference type="ARBA" id="ARBA00022960"/>
    </source>
</evidence>
<feature type="domain" description="Mur ligase N-terminal catalytic" evidence="14">
    <location>
        <begin position="26"/>
        <end position="96"/>
    </location>
</feature>
<keyword evidence="3 12" id="KW-0963">Cytoplasm</keyword>
<comment type="caution">
    <text evidence="12">Lacks conserved residue(s) required for the propagation of feature annotation.</text>
</comment>
<dbReference type="Pfam" id="PF02875">
    <property type="entry name" value="Mur_ligase_C"/>
    <property type="match status" value="1"/>
</dbReference>
<feature type="binding site" evidence="12">
    <location>
        <begin position="111"/>
        <end position="117"/>
    </location>
    <ligand>
        <name>ATP</name>
        <dbReference type="ChEBI" id="CHEBI:30616"/>
    </ligand>
</feature>
<keyword evidence="12" id="KW-0460">Magnesium</keyword>
<dbReference type="NCBIfam" id="NF001126">
    <property type="entry name" value="PRK00139.1-4"/>
    <property type="match status" value="1"/>
</dbReference>
<dbReference type="Gene3D" id="3.40.1190.10">
    <property type="entry name" value="Mur-like, catalytic domain"/>
    <property type="match status" value="1"/>
</dbReference>
<feature type="modified residue" description="N6-carboxylysine" evidence="12">
    <location>
        <position position="220"/>
    </location>
</feature>
<evidence type="ECO:0000256" key="9">
    <source>
        <dbReference type="ARBA" id="ARBA00022984"/>
    </source>
</evidence>
<dbReference type="InterPro" id="IPR004101">
    <property type="entry name" value="Mur_ligase_C"/>
</dbReference>
<dbReference type="RefSeq" id="WP_343768846.1">
    <property type="nucleotide sequence ID" value="NZ_BAAACF010000001.1"/>
</dbReference>
<comment type="catalytic activity">
    <reaction evidence="12">
        <text>UDP-N-acetyl-alpha-D-muramoyl-L-alanyl-D-glutamate + meso-2,6-diaminopimelate + ATP = UDP-N-acetyl-alpha-D-muramoyl-L-alanyl-gamma-D-glutamyl-meso-2,6-diaminopimelate + ADP + phosphate + H(+)</text>
        <dbReference type="Rhea" id="RHEA:23676"/>
        <dbReference type="ChEBI" id="CHEBI:15378"/>
        <dbReference type="ChEBI" id="CHEBI:30616"/>
        <dbReference type="ChEBI" id="CHEBI:43474"/>
        <dbReference type="ChEBI" id="CHEBI:57791"/>
        <dbReference type="ChEBI" id="CHEBI:83900"/>
        <dbReference type="ChEBI" id="CHEBI:83905"/>
        <dbReference type="ChEBI" id="CHEBI:456216"/>
        <dbReference type="EC" id="6.3.2.13"/>
    </reaction>
</comment>
<evidence type="ECO:0000256" key="4">
    <source>
        <dbReference type="ARBA" id="ARBA00022598"/>
    </source>
</evidence>
<dbReference type="SUPFAM" id="SSF53623">
    <property type="entry name" value="MurD-like peptide ligases, catalytic domain"/>
    <property type="match status" value="1"/>
</dbReference>
<proteinExistence type="inferred from homology"/>
<dbReference type="NCBIfam" id="TIGR01085">
    <property type="entry name" value="murE"/>
    <property type="match status" value="1"/>
</dbReference>
<keyword evidence="6 12" id="KW-0547">Nucleotide-binding</keyword>
<dbReference type="PANTHER" id="PTHR23135:SF4">
    <property type="entry name" value="UDP-N-ACETYLMURAMOYL-L-ALANYL-D-GLUTAMATE--2,6-DIAMINOPIMELATE LIGASE MURE HOMOLOG, CHLOROPLASTIC"/>
    <property type="match status" value="1"/>
</dbReference>
<feature type="binding site" evidence="12">
    <location>
        <position position="379"/>
    </location>
    <ligand>
        <name>meso-2,6-diaminopimelate</name>
        <dbReference type="ChEBI" id="CHEBI:57791"/>
    </ligand>
</feature>
<feature type="binding site" evidence="12">
    <location>
        <position position="30"/>
    </location>
    <ligand>
        <name>UDP-N-acetyl-alpha-D-muramoyl-L-alanyl-D-glutamate</name>
        <dbReference type="ChEBI" id="CHEBI:83900"/>
    </ligand>
</feature>
<evidence type="ECO:0000259" key="15">
    <source>
        <dbReference type="Pfam" id="PF02875"/>
    </source>
</evidence>
<evidence type="ECO:0000256" key="5">
    <source>
        <dbReference type="ARBA" id="ARBA00022618"/>
    </source>
</evidence>
<dbReference type="InterPro" id="IPR036565">
    <property type="entry name" value="Mur-like_cat_sf"/>
</dbReference>
<evidence type="ECO:0000256" key="1">
    <source>
        <dbReference type="ARBA" id="ARBA00004752"/>
    </source>
</evidence>
<evidence type="ECO:0000256" key="3">
    <source>
        <dbReference type="ARBA" id="ARBA00022490"/>
    </source>
</evidence>
<evidence type="ECO:0000259" key="16">
    <source>
        <dbReference type="Pfam" id="PF08245"/>
    </source>
</evidence>
<evidence type="ECO:0000259" key="14">
    <source>
        <dbReference type="Pfam" id="PF01225"/>
    </source>
</evidence>
<dbReference type="InterPro" id="IPR005761">
    <property type="entry name" value="UDP-N-AcMur-Glu-dNH2Pim_ligase"/>
</dbReference>
<evidence type="ECO:0000256" key="13">
    <source>
        <dbReference type="RuleBase" id="RU004135"/>
    </source>
</evidence>
<feature type="binding site" evidence="12">
    <location>
        <begin position="153"/>
        <end position="154"/>
    </location>
    <ligand>
        <name>UDP-N-acetyl-alpha-D-muramoyl-L-alanyl-D-glutamate</name>
        <dbReference type="ChEBI" id="CHEBI:83900"/>
    </ligand>
</feature>
<dbReference type="SUPFAM" id="SSF63418">
    <property type="entry name" value="MurE/MurF N-terminal domain"/>
    <property type="match status" value="1"/>
</dbReference>
<dbReference type="InterPro" id="IPR018109">
    <property type="entry name" value="Folylpolyglutamate_synth_CS"/>
</dbReference>
<feature type="binding site" evidence="12">
    <location>
        <position position="188"/>
    </location>
    <ligand>
        <name>UDP-N-acetyl-alpha-D-muramoyl-L-alanyl-D-glutamate</name>
        <dbReference type="ChEBI" id="CHEBI:83900"/>
    </ligand>
</feature>
<dbReference type="InterPro" id="IPR036615">
    <property type="entry name" value="Mur_ligase_C_dom_sf"/>
</dbReference>
<dbReference type="Pfam" id="PF08245">
    <property type="entry name" value="Mur_ligase_M"/>
    <property type="match status" value="1"/>
</dbReference>
<dbReference type="Proteomes" id="UP001500339">
    <property type="component" value="Unassembled WGS sequence"/>
</dbReference>
<keyword evidence="9 12" id="KW-0573">Peptidoglycan synthesis</keyword>
<comment type="caution">
    <text evidence="17">The sequence shown here is derived from an EMBL/GenBank/DDBJ whole genome shotgun (WGS) entry which is preliminary data.</text>
</comment>
<dbReference type="EMBL" id="BAAACF010000001">
    <property type="protein sequence ID" value="GAA0723963.1"/>
    <property type="molecule type" value="Genomic_DNA"/>
</dbReference>
<keyword evidence="10 12" id="KW-0131">Cell cycle</keyword>
<dbReference type="Gene3D" id="3.40.1390.10">
    <property type="entry name" value="MurE/MurF, N-terminal domain"/>
    <property type="match status" value="1"/>
</dbReference>
<dbReference type="PANTHER" id="PTHR23135">
    <property type="entry name" value="MUR LIGASE FAMILY MEMBER"/>
    <property type="match status" value="1"/>
</dbReference>
<feature type="binding site" evidence="12">
    <location>
        <begin position="403"/>
        <end position="406"/>
    </location>
    <ligand>
        <name>meso-2,6-diaminopimelate</name>
        <dbReference type="ChEBI" id="CHEBI:57791"/>
    </ligand>
</feature>
<evidence type="ECO:0000313" key="17">
    <source>
        <dbReference type="EMBL" id="GAA0723963.1"/>
    </source>
</evidence>
<dbReference type="EC" id="6.3.2.13" evidence="12"/>
<dbReference type="Gene3D" id="3.90.190.20">
    <property type="entry name" value="Mur ligase, C-terminal domain"/>
    <property type="match status" value="1"/>
</dbReference>
<dbReference type="GO" id="GO:0016874">
    <property type="term" value="F:ligase activity"/>
    <property type="evidence" value="ECO:0007669"/>
    <property type="project" value="UniProtKB-KW"/>
</dbReference>
<comment type="cofactor">
    <cofactor evidence="12">
        <name>Mg(2+)</name>
        <dbReference type="ChEBI" id="CHEBI:18420"/>
    </cofactor>
</comment>
<dbReference type="SUPFAM" id="SSF53244">
    <property type="entry name" value="MurD-like peptide ligases, peptide-binding domain"/>
    <property type="match status" value="1"/>
</dbReference>
<comment type="similarity">
    <text evidence="2 12">Belongs to the MurCDEF family. MurE subfamily.</text>
</comment>
<keyword evidence="8 12" id="KW-0133">Cell shape</keyword>
<dbReference type="HAMAP" id="MF_00208">
    <property type="entry name" value="MurE"/>
    <property type="match status" value="1"/>
</dbReference>
<accession>A0ABN1IYU0</accession>
<keyword evidence="5 12" id="KW-0132">Cell division</keyword>
<evidence type="ECO:0000313" key="18">
    <source>
        <dbReference type="Proteomes" id="UP001500339"/>
    </source>
</evidence>
<dbReference type="PROSITE" id="PS01011">
    <property type="entry name" value="FOLYLPOLYGLU_SYNT_1"/>
    <property type="match status" value="1"/>
</dbReference>
<dbReference type="InterPro" id="IPR000713">
    <property type="entry name" value="Mur_ligase_N"/>
</dbReference>
<dbReference type="Pfam" id="PF01225">
    <property type="entry name" value="Mur_ligase"/>
    <property type="match status" value="1"/>
</dbReference>
<sequence length="485" mass="54759">MKLREVLKGIDYELIKGDINKEVLDIHYNSKNVEKGSLFIAIEGYSTDGHRYIKSAIEKGAKIIICSKDIEEIDGDYTLLKVQNGRRALAILSSNYFNNPKEQLKIIGVTGTNGKTTSTFMIKSILEEAGYKVGLLGTISNYIGDKRIPAERTTPESLEMHKLFKDMVDEGVQYCVMEVSSHSLYLDRVYGIEFEEGIFTNLTQDHLDFHKTFDNYYEAKFILFQNSKKSIINTDDEYGKKLLKDIANESLTYSTMEDSNLKAYNIKMHSRGIKFSVDYKDEKEEIDIHIPGRYNISNALGAMLACLNEGISLNAVKNGLENLSGVPGRCEIVTKNYNLGYDVIVDYAHTPDGLDNILKTAREFTKGRLISIFGCGGDRDKTKRPIMGNIGTELSDVAIITSDNPRTEEPLMIIEDILKGIKKDNYIVVENRREAIKTAMGMAREGDVIVLAGKGHEDYQILKDKTIHFDEREVVKEIIEELYAN</sequence>
<feature type="binding site" evidence="12">
    <location>
        <position position="457"/>
    </location>
    <ligand>
        <name>meso-2,6-diaminopimelate</name>
        <dbReference type="ChEBI" id="CHEBI:57791"/>
    </ligand>
</feature>
<evidence type="ECO:0000256" key="10">
    <source>
        <dbReference type="ARBA" id="ARBA00023306"/>
    </source>
</evidence>
<dbReference type="InterPro" id="IPR013221">
    <property type="entry name" value="Mur_ligase_cen"/>
</dbReference>
<dbReference type="NCBIfam" id="NF001124">
    <property type="entry name" value="PRK00139.1-2"/>
    <property type="match status" value="1"/>
</dbReference>